<dbReference type="InterPro" id="IPR013324">
    <property type="entry name" value="RNA_pol_sigma_r3/r4-like"/>
</dbReference>
<dbReference type="SUPFAM" id="SSF88659">
    <property type="entry name" value="Sigma3 and sigma4 domains of RNA polymerase sigma factors"/>
    <property type="match status" value="1"/>
</dbReference>
<comment type="similarity">
    <text evidence="1">Belongs to the sigma-70 factor family. ECF subfamily.</text>
</comment>
<dbReference type="NCBIfam" id="NF009189">
    <property type="entry name" value="PRK12537.1"/>
    <property type="match status" value="1"/>
</dbReference>
<keyword evidence="2" id="KW-0805">Transcription regulation</keyword>
<evidence type="ECO:0000256" key="1">
    <source>
        <dbReference type="ARBA" id="ARBA00010641"/>
    </source>
</evidence>
<organism evidence="8 9">
    <name type="scientific">Variovorax paradoxus (strain EPS)</name>
    <dbReference type="NCBI Taxonomy" id="595537"/>
    <lineage>
        <taxon>Bacteria</taxon>
        <taxon>Pseudomonadati</taxon>
        <taxon>Pseudomonadota</taxon>
        <taxon>Betaproteobacteria</taxon>
        <taxon>Burkholderiales</taxon>
        <taxon>Comamonadaceae</taxon>
        <taxon>Variovorax</taxon>
    </lineage>
</organism>
<dbReference type="AlphaFoldDB" id="E6VAQ7"/>
<keyword evidence="4" id="KW-0804">Transcription</keyword>
<dbReference type="Pfam" id="PF04542">
    <property type="entry name" value="Sigma70_r2"/>
    <property type="match status" value="1"/>
</dbReference>
<reference evidence="8 9" key="2">
    <citation type="journal article" date="2013" name="Genome Announc.">
        <title>Genome of the Root-Associated Plant Growth-Promoting Bacterium Variovorax paradoxus Strain EPS.</title>
        <authorList>
            <person name="Han J.I."/>
            <person name="Spain J.C."/>
            <person name="Leadbetter J.R."/>
            <person name="Ovchinnikova G."/>
            <person name="Goodwin L.A."/>
            <person name="Han C.S."/>
            <person name="Woyke T."/>
            <person name="Davenport K.W."/>
            <person name="Orwin P.M."/>
        </authorList>
    </citation>
    <scope>NUCLEOTIDE SEQUENCE [LARGE SCALE GENOMIC DNA]</scope>
    <source>
        <strain evidence="8 9">EPS</strain>
    </source>
</reference>
<evidence type="ECO:0000313" key="8">
    <source>
        <dbReference type="EMBL" id="ADU35167.1"/>
    </source>
</evidence>
<feature type="region of interest" description="Disordered" evidence="5">
    <location>
        <begin position="1"/>
        <end position="20"/>
    </location>
</feature>
<name>E6VAQ7_VARPE</name>
<dbReference type="EMBL" id="CP002417">
    <property type="protein sequence ID" value="ADU35167.1"/>
    <property type="molecule type" value="Genomic_DNA"/>
</dbReference>
<dbReference type="SUPFAM" id="SSF88946">
    <property type="entry name" value="Sigma2 domain of RNA polymerase sigma factors"/>
    <property type="match status" value="1"/>
</dbReference>
<dbReference type="InterPro" id="IPR013249">
    <property type="entry name" value="RNA_pol_sigma70_r4_t2"/>
</dbReference>
<keyword evidence="3" id="KW-0731">Sigma factor</keyword>
<dbReference type="GO" id="GO:0016987">
    <property type="term" value="F:sigma factor activity"/>
    <property type="evidence" value="ECO:0007669"/>
    <property type="project" value="UniProtKB-KW"/>
</dbReference>
<dbReference type="InterPro" id="IPR013325">
    <property type="entry name" value="RNA_pol_sigma_r2"/>
</dbReference>
<dbReference type="KEGG" id="vpe:Varpa_0949"/>
<dbReference type="InterPro" id="IPR036388">
    <property type="entry name" value="WH-like_DNA-bd_sf"/>
</dbReference>
<protein>
    <submittedName>
        <fullName evidence="8">RNA polymerase, sigma-24 subunit, ECF subfamily</fullName>
    </submittedName>
</protein>
<dbReference type="NCBIfam" id="TIGR02937">
    <property type="entry name" value="sigma70-ECF"/>
    <property type="match status" value="1"/>
</dbReference>
<feature type="domain" description="RNA polymerase sigma factor 70 region 4 type 2" evidence="7">
    <location>
        <begin position="147"/>
        <end position="198"/>
    </location>
</feature>
<evidence type="ECO:0000259" key="6">
    <source>
        <dbReference type="Pfam" id="PF04542"/>
    </source>
</evidence>
<sequence>MLHYDGAAHHPPQTLPPTSTAPFDYDAALMACARGDRTALQQLYQRESRYLMGVALRIVRQRQQAEDVLHDAFISIWQRAESFNPALGEGRGWVYSVVRHAALNMVRSSARQVSLDEDAAEAVDDSASLAAYAAAGDPFELRADLGRLHGCLSGLEPARRDCILYAYVEGCSHGEIAERLQTPLGTVKAWIQRGMRALRECMG</sequence>
<evidence type="ECO:0000313" key="9">
    <source>
        <dbReference type="Proteomes" id="UP000008917"/>
    </source>
</evidence>
<dbReference type="eggNOG" id="COG1595">
    <property type="taxonomic scope" value="Bacteria"/>
</dbReference>
<dbReference type="InterPro" id="IPR014284">
    <property type="entry name" value="RNA_pol_sigma-70_dom"/>
</dbReference>
<dbReference type="STRING" id="595537.Varpa_0949"/>
<accession>E6VAQ7</accession>
<dbReference type="InterPro" id="IPR007627">
    <property type="entry name" value="RNA_pol_sigma70_r2"/>
</dbReference>
<evidence type="ECO:0000256" key="5">
    <source>
        <dbReference type="SAM" id="MobiDB-lite"/>
    </source>
</evidence>
<dbReference type="PANTHER" id="PTHR43133:SF62">
    <property type="entry name" value="RNA POLYMERASE SIGMA FACTOR SIGZ"/>
    <property type="match status" value="1"/>
</dbReference>
<dbReference type="CDD" id="cd06171">
    <property type="entry name" value="Sigma70_r4"/>
    <property type="match status" value="1"/>
</dbReference>
<dbReference type="Gene3D" id="1.10.1740.10">
    <property type="match status" value="1"/>
</dbReference>
<dbReference type="HOGENOM" id="CLU_047691_9_3_4"/>
<evidence type="ECO:0000256" key="3">
    <source>
        <dbReference type="ARBA" id="ARBA00023082"/>
    </source>
</evidence>
<dbReference type="GO" id="GO:0003677">
    <property type="term" value="F:DNA binding"/>
    <property type="evidence" value="ECO:0007669"/>
    <property type="project" value="InterPro"/>
</dbReference>
<feature type="domain" description="RNA polymerase sigma-70 region 2" evidence="6">
    <location>
        <begin position="43"/>
        <end position="111"/>
    </location>
</feature>
<proteinExistence type="inferred from homology"/>
<dbReference type="Gene3D" id="1.10.10.10">
    <property type="entry name" value="Winged helix-like DNA-binding domain superfamily/Winged helix DNA-binding domain"/>
    <property type="match status" value="1"/>
</dbReference>
<evidence type="ECO:0000259" key="7">
    <source>
        <dbReference type="Pfam" id="PF08281"/>
    </source>
</evidence>
<dbReference type="PANTHER" id="PTHR43133">
    <property type="entry name" value="RNA POLYMERASE ECF-TYPE SIGMA FACTO"/>
    <property type="match status" value="1"/>
</dbReference>
<dbReference type="Pfam" id="PF08281">
    <property type="entry name" value="Sigma70_r4_2"/>
    <property type="match status" value="1"/>
</dbReference>
<reference evidence="9" key="1">
    <citation type="submission" date="2010-12" db="EMBL/GenBank/DDBJ databases">
        <title>Complete sequence of Variovorax paradoxus EPS.</title>
        <authorList>
            <consortium name="US DOE Joint Genome Institute"/>
            <person name="Lucas S."/>
            <person name="Copeland A."/>
            <person name="Lapidus A."/>
            <person name="Cheng J.-F."/>
            <person name="Goodwin L."/>
            <person name="Pitluck S."/>
            <person name="Teshima H."/>
            <person name="Detter J.C."/>
            <person name="Han C."/>
            <person name="Tapia R."/>
            <person name="Land M."/>
            <person name="Hauser L."/>
            <person name="Kyrpides N."/>
            <person name="Ivanova N."/>
            <person name="Ovchinnikova G."/>
            <person name="Orwin P."/>
            <person name="Han J.-I.G."/>
            <person name="Woyke T."/>
        </authorList>
    </citation>
    <scope>NUCLEOTIDE SEQUENCE [LARGE SCALE GENOMIC DNA]</scope>
    <source>
        <strain evidence="9">EPS</strain>
    </source>
</reference>
<evidence type="ECO:0000256" key="2">
    <source>
        <dbReference type="ARBA" id="ARBA00023015"/>
    </source>
</evidence>
<evidence type="ECO:0000256" key="4">
    <source>
        <dbReference type="ARBA" id="ARBA00023163"/>
    </source>
</evidence>
<gene>
    <name evidence="8" type="ordered locus">Varpa_0949</name>
</gene>
<dbReference type="GO" id="GO:0006352">
    <property type="term" value="P:DNA-templated transcription initiation"/>
    <property type="evidence" value="ECO:0007669"/>
    <property type="project" value="InterPro"/>
</dbReference>
<dbReference type="Proteomes" id="UP000008917">
    <property type="component" value="Chromosome"/>
</dbReference>
<dbReference type="InterPro" id="IPR039425">
    <property type="entry name" value="RNA_pol_sigma-70-like"/>
</dbReference>